<comment type="caution">
    <text evidence="1">The sequence shown here is derived from an EMBL/GenBank/DDBJ whole genome shotgun (WGS) entry which is preliminary data.</text>
</comment>
<dbReference type="Proteomes" id="UP000186143">
    <property type="component" value="Unassembled WGS sequence"/>
</dbReference>
<evidence type="ECO:0000313" key="1">
    <source>
        <dbReference type="EMBL" id="OLP56599.1"/>
    </source>
</evidence>
<dbReference type="OrthoDB" id="8277635at2"/>
<dbReference type="AlphaFoldDB" id="A0A1Q9AMN1"/>
<keyword evidence="4" id="KW-1185">Reference proteome</keyword>
<name>A0A1Q9AMN1_9HYPH</name>
<accession>A0A1Q9AMN1</accession>
<evidence type="ECO:0000313" key="3">
    <source>
        <dbReference type="Proteomes" id="UP000186143"/>
    </source>
</evidence>
<gene>
    <name evidence="1" type="ORF">BJF92_10910</name>
    <name evidence="2" type="ORF">BTR14_02920</name>
</gene>
<dbReference type="RefSeq" id="WP_075633615.1">
    <property type="nucleotide sequence ID" value="NZ_MKIO01000021.1"/>
</dbReference>
<evidence type="ECO:0000313" key="2">
    <source>
        <dbReference type="EMBL" id="OQP88397.1"/>
    </source>
</evidence>
<organism evidence="1 3">
    <name type="scientific">Xaviernesmea rhizosphaerae</name>
    <dbReference type="NCBI Taxonomy" id="1672749"/>
    <lineage>
        <taxon>Bacteria</taxon>
        <taxon>Pseudomonadati</taxon>
        <taxon>Pseudomonadota</taxon>
        <taxon>Alphaproteobacteria</taxon>
        <taxon>Hyphomicrobiales</taxon>
        <taxon>Rhizobiaceae</taxon>
        <taxon>Rhizobium/Agrobacterium group</taxon>
        <taxon>Xaviernesmea</taxon>
    </lineage>
</organism>
<dbReference type="EMBL" id="MSPX01000001">
    <property type="protein sequence ID" value="OQP88397.1"/>
    <property type="molecule type" value="Genomic_DNA"/>
</dbReference>
<reference evidence="2" key="2">
    <citation type="submission" date="2016-12" db="EMBL/GenBank/DDBJ databases">
        <authorList>
            <person name="Zhang X."/>
            <person name="Zhao J."/>
        </authorList>
    </citation>
    <scope>NUCLEOTIDE SEQUENCE</scope>
    <source>
        <strain evidence="2">RD15</strain>
    </source>
</reference>
<proteinExistence type="predicted"/>
<reference evidence="2 4" key="3">
    <citation type="journal article" date="2017" name="Antonie Van Leeuwenhoek">
        <title>Rhizobium rhizosphaerae sp. nov., a novel species isolated from rice rhizosphere.</title>
        <authorList>
            <person name="Zhao J.J."/>
            <person name="Zhang J."/>
            <person name="Zhang R.J."/>
            <person name="Zhang C.W."/>
            <person name="Yin H.Q."/>
            <person name="Zhang X.X."/>
        </authorList>
    </citation>
    <scope>NUCLEOTIDE SEQUENCE [LARGE SCALE GENOMIC DNA]</scope>
    <source>
        <strain evidence="2 4">RD15</strain>
    </source>
</reference>
<dbReference type="EMBL" id="MKIO01000021">
    <property type="protein sequence ID" value="OLP56599.1"/>
    <property type="molecule type" value="Genomic_DNA"/>
</dbReference>
<protein>
    <submittedName>
        <fullName evidence="1">Uncharacterized protein</fullName>
    </submittedName>
</protein>
<sequence length="112" mass="12607">MTLPADRETVSKAFATLDETNQMALRVLMQTPEGDEHLLDGLYHHLDAATKAKLLNTMKLEKLGTWLGENAPGRLQVRLMETARASQHPVYQAFRTGLSRTRALERAYQKTA</sequence>
<dbReference type="Proteomes" id="UP000192652">
    <property type="component" value="Unassembled WGS sequence"/>
</dbReference>
<reference evidence="1 3" key="1">
    <citation type="submission" date="2016-09" db="EMBL/GenBank/DDBJ databases">
        <title>Rhizobium sp. nov., a novel species isolated from the rice rhizosphere.</title>
        <authorList>
            <person name="Zhao J."/>
            <person name="Zhang X."/>
        </authorList>
    </citation>
    <scope>NUCLEOTIDE SEQUENCE [LARGE SCALE GENOMIC DNA]</scope>
    <source>
        <strain evidence="1 3">MH17</strain>
    </source>
</reference>
<evidence type="ECO:0000313" key="4">
    <source>
        <dbReference type="Proteomes" id="UP000192652"/>
    </source>
</evidence>